<keyword evidence="4 6" id="KW-1133">Transmembrane helix</keyword>
<feature type="transmembrane region" description="Helical" evidence="6">
    <location>
        <begin position="427"/>
        <end position="448"/>
    </location>
</feature>
<dbReference type="PANTHER" id="PTHR22950:SF666">
    <property type="entry name" value="VACUOLAR AMINO ACID TRANSPORTER 4"/>
    <property type="match status" value="1"/>
</dbReference>
<dbReference type="AlphaFoldDB" id="A0A1E3R023"/>
<feature type="domain" description="Amino acid transporter transmembrane" evidence="7">
    <location>
        <begin position="165"/>
        <end position="547"/>
    </location>
</feature>
<dbReference type="RefSeq" id="XP_018988025.1">
    <property type="nucleotide sequence ID" value="XM_019131470.1"/>
</dbReference>
<name>A0A1E3R023_9ASCO</name>
<feature type="transmembrane region" description="Helical" evidence="6">
    <location>
        <begin position="347"/>
        <end position="368"/>
    </location>
</feature>
<keyword evidence="3 6" id="KW-0812">Transmembrane</keyword>
<evidence type="ECO:0000256" key="5">
    <source>
        <dbReference type="ARBA" id="ARBA00023136"/>
    </source>
</evidence>
<comment type="similarity">
    <text evidence="2">Belongs to the amino acid/polyamine transporter 2 family.</text>
</comment>
<dbReference type="Pfam" id="PF01490">
    <property type="entry name" value="Aa_trans"/>
    <property type="match status" value="1"/>
</dbReference>
<evidence type="ECO:0000256" key="1">
    <source>
        <dbReference type="ARBA" id="ARBA00004141"/>
    </source>
</evidence>
<feature type="transmembrane region" description="Helical" evidence="6">
    <location>
        <begin position="529"/>
        <end position="547"/>
    </location>
</feature>
<feature type="transmembrane region" description="Helical" evidence="6">
    <location>
        <begin position="311"/>
        <end position="332"/>
    </location>
</feature>
<feature type="transmembrane region" description="Helical" evidence="6">
    <location>
        <begin position="380"/>
        <end position="403"/>
    </location>
</feature>
<comment type="subcellular location">
    <subcellularLocation>
        <location evidence="1">Membrane</location>
        <topology evidence="1">Multi-pass membrane protein</topology>
    </subcellularLocation>
</comment>
<dbReference type="EMBL" id="KV454426">
    <property type="protein sequence ID" value="ODQ82697.1"/>
    <property type="molecule type" value="Genomic_DNA"/>
</dbReference>
<keyword evidence="9" id="KW-1185">Reference proteome</keyword>
<sequence>MEIPSRSSDFCVDDYAISLRAVSEDEESILEPIVKAVSKHLVLEVDDLQLQGGDTTREVYKIAKPRITRSLSVSDFDRERRGSTASLFNVPGGFRRQFIENEAQKHHKKVNFVTLNFLEFLSVYGHFAGEDLEDDDYTACSLVPRFRLDEETPLLTRSRTQQQGTASATKAYFLLLKAFVGTGVLFLPKGFYNGGILFSSVTLFAFGMLSYWCYLILVRSKTATSVSSFGDIGKKLYGTWFKFLILFSITVSQVGFCAAYIAFTSENFRAFIINVSGYDMDPRLLTLVQCLFFVPISMIRDITKLSLSAVIANLFIMMGLGVIFTYCGAQIMDQGVAKVQAFNPESFSLFIGVCIFAFEGIGLILPIQESLKHPEQFPRILFLVIITISFVFILSGCLGYAAYGDNVQTLIIMNLPQGSYFVRSIQLFYSVAILLSSPLQMFPAIRILELKVFGKQSGKYSFETKWRKNSFRAAFVVFTSCIAWLGGGNLDKFVSFIGCFACIPLVYMYPPLLHLRSCATSKWSKASDLALVVVGFVAMVYTTWQILAG</sequence>
<evidence type="ECO:0000313" key="8">
    <source>
        <dbReference type="EMBL" id="ODQ82697.1"/>
    </source>
</evidence>
<reference evidence="9" key="1">
    <citation type="submission" date="2016-05" db="EMBL/GenBank/DDBJ databases">
        <title>Comparative genomics of biotechnologically important yeasts.</title>
        <authorList>
            <consortium name="DOE Joint Genome Institute"/>
            <person name="Riley R."/>
            <person name="Haridas S."/>
            <person name="Wolfe K.H."/>
            <person name="Lopes M.R."/>
            <person name="Hittinger C.T."/>
            <person name="Goker M."/>
            <person name="Salamov A."/>
            <person name="Wisecaver J."/>
            <person name="Long T.M."/>
            <person name="Aerts A.L."/>
            <person name="Barry K."/>
            <person name="Choi C."/>
            <person name="Clum A."/>
            <person name="Coughlan A.Y."/>
            <person name="Deshpande S."/>
            <person name="Douglass A.P."/>
            <person name="Hanson S.J."/>
            <person name="Klenk H.-P."/>
            <person name="Labutti K."/>
            <person name="Lapidus A."/>
            <person name="Lindquist E."/>
            <person name="Lipzen A."/>
            <person name="Meier-Kolthoff J.P."/>
            <person name="Ohm R.A."/>
            <person name="Otillar R.P."/>
            <person name="Pangilinan J."/>
            <person name="Peng Y."/>
            <person name="Rokas A."/>
            <person name="Rosa C.A."/>
            <person name="Scheuner C."/>
            <person name="Sibirny A.A."/>
            <person name="Slot J.C."/>
            <person name="Stielow J.B."/>
            <person name="Sun H."/>
            <person name="Kurtzman C.P."/>
            <person name="Blackwell M."/>
            <person name="Grigoriev I.V."/>
            <person name="Jeffries T.W."/>
        </authorList>
    </citation>
    <scope>NUCLEOTIDE SEQUENCE [LARGE SCALE GENOMIC DNA]</scope>
    <source>
        <strain evidence="9">NRRL Y-12698</strain>
    </source>
</reference>
<feature type="transmembrane region" description="Helical" evidence="6">
    <location>
        <begin position="194"/>
        <end position="218"/>
    </location>
</feature>
<evidence type="ECO:0000313" key="9">
    <source>
        <dbReference type="Proteomes" id="UP000094336"/>
    </source>
</evidence>
<organism evidence="8 9">
    <name type="scientific">Babjeviella inositovora NRRL Y-12698</name>
    <dbReference type="NCBI Taxonomy" id="984486"/>
    <lineage>
        <taxon>Eukaryota</taxon>
        <taxon>Fungi</taxon>
        <taxon>Dikarya</taxon>
        <taxon>Ascomycota</taxon>
        <taxon>Saccharomycotina</taxon>
        <taxon>Pichiomycetes</taxon>
        <taxon>Serinales incertae sedis</taxon>
        <taxon>Babjeviella</taxon>
    </lineage>
</organism>
<evidence type="ECO:0000256" key="4">
    <source>
        <dbReference type="ARBA" id="ARBA00022989"/>
    </source>
</evidence>
<dbReference type="PANTHER" id="PTHR22950">
    <property type="entry name" value="AMINO ACID TRANSPORTER"/>
    <property type="match status" value="1"/>
</dbReference>
<feature type="transmembrane region" description="Helical" evidence="6">
    <location>
        <begin position="171"/>
        <end position="188"/>
    </location>
</feature>
<dbReference type="InterPro" id="IPR013057">
    <property type="entry name" value="AA_transpt_TM"/>
</dbReference>
<evidence type="ECO:0000256" key="2">
    <source>
        <dbReference type="ARBA" id="ARBA00008066"/>
    </source>
</evidence>
<gene>
    <name evidence="8" type="ORF">BABINDRAFT_29947</name>
</gene>
<keyword evidence="5 6" id="KW-0472">Membrane</keyword>
<dbReference type="Proteomes" id="UP000094336">
    <property type="component" value="Unassembled WGS sequence"/>
</dbReference>
<evidence type="ECO:0000256" key="6">
    <source>
        <dbReference type="SAM" id="Phobius"/>
    </source>
</evidence>
<feature type="transmembrane region" description="Helical" evidence="6">
    <location>
        <begin position="469"/>
        <end position="487"/>
    </location>
</feature>
<dbReference type="GO" id="GO:0005774">
    <property type="term" value="C:vacuolar membrane"/>
    <property type="evidence" value="ECO:0007669"/>
    <property type="project" value="TreeGrafter"/>
</dbReference>
<evidence type="ECO:0000259" key="7">
    <source>
        <dbReference type="Pfam" id="PF01490"/>
    </source>
</evidence>
<protein>
    <recommendedName>
        <fullName evidence="7">Amino acid transporter transmembrane domain-containing protein</fullName>
    </recommendedName>
</protein>
<dbReference type="GeneID" id="30149323"/>
<feature type="transmembrane region" description="Helical" evidence="6">
    <location>
        <begin position="239"/>
        <end position="263"/>
    </location>
</feature>
<accession>A0A1E3R023</accession>
<feature type="transmembrane region" description="Helical" evidence="6">
    <location>
        <begin position="493"/>
        <end position="509"/>
    </location>
</feature>
<dbReference type="OrthoDB" id="1684102at2759"/>
<dbReference type="STRING" id="984486.A0A1E3R023"/>
<proteinExistence type="inferred from homology"/>
<dbReference type="GO" id="GO:0005302">
    <property type="term" value="F:L-tyrosine transmembrane transporter activity"/>
    <property type="evidence" value="ECO:0007669"/>
    <property type="project" value="TreeGrafter"/>
</dbReference>
<evidence type="ECO:0000256" key="3">
    <source>
        <dbReference type="ARBA" id="ARBA00022692"/>
    </source>
</evidence>
<feature type="transmembrane region" description="Helical" evidence="6">
    <location>
        <begin position="283"/>
        <end position="299"/>
    </location>
</feature>